<keyword evidence="6" id="KW-1185">Reference proteome</keyword>
<dbReference type="PANTHER" id="PTHR35296">
    <property type="entry name" value="EXPRESSED PROTEIN"/>
    <property type="match status" value="1"/>
</dbReference>
<keyword evidence="2" id="KW-0217">Developmental protein</keyword>
<feature type="region of interest" description="Disordered" evidence="4">
    <location>
        <begin position="44"/>
        <end position="63"/>
    </location>
</feature>
<organism evidence="5 6">
    <name type="scientific">Hibiscus sabdariffa</name>
    <name type="common">roselle</name>
    <dbReference type="NCBI Taxonomy" id="183260"/>
    <lineage>
        <taxon>Eukaryota</taxon>
        <taxon>Viridiplantae</taxon>
        <taxon>Streptophyta</taxon>
        <taxon>Embryophyta</taxon>
        <taxon>Tracheophyta</taxon>
        <taxon>Spermatophyta</taxon>
        <taxon>Magnoliopsida</taxon>
        <taxon>eudicotyledons</taxon>
        <taxon>Gunneridae</taxon>
        <taxon>Pentapetalae</taxon>
        <taxon>rosids</taxon>
        <taxon>malvids</taxon>
        <taxon>Malvales</taxon>
        <taxon>Malvaceae</taxon>
        <taxon>Malvoideae</taxon>
        <taxon>Hibiscus</taxon>
    </lineage>
</organism>
<dbReference type="PANTHER" id="PTHR35296:SF8">
    <property type="entry name" value="SMALL AUXIN-UP RNA-RELATED"/>
    <property type="match status" value="1"/>
</dbReference>
<reference evidence="5 6" key="1">
    <citation type="journal article" date="2024" name="G3 (Bethesda)">
        <title>Genome assembly of Hibiscus sabdariffa L. provides insights into metabolisms of medicinal natural products.</title>
        <authorList>
            <person name="Kim T."/>
        </authorList>
    </citation>
    <scope>NUCLEOTIDE SEQUENCE [LARGE SCALE GENOMIC DNA]</scope>
    <source>
        <strain evidence="5">TK-2024</strain>
        <tissue evidence="5">Old leaves</tissue>
    </source>
</reference>
<evidence type="ECO:0000256" key="2">
    <source>
        <dbReference type="ARBA" id="ARBA00022473"/>
    </source>
</evidence>
<protein>
    <submittedName>
        <fullName evidence="5">Uncharacterized protein</fullName>
    </submittedName>
</protein>
<evidence type="ECO:0000256" key="4">
    <source>
        <dbReference type="SAM" id="MobiDB-lite"/>
    </source>
</evidence>
<comment type="caution">
    <text evidence="5">The sequence shown here is derived from an EMBL/GenBank/DDBJ whole genome shotgun (WGS) entry which is preliminary data.</text>
</comment>
<sequence>MKKINLLLRKCKSLSMQLGRSSSYSSLRSNSAREDHYVWDHIGRRGRRNGNEGSGGSSDGEHQECETIYVGSTRKRYVVSSRYLKHPLLNALIEKHGGEDHMLVVKCEVVLFDHLLWLLENSDPNLILNSLEELTDLYGS</sequence>
<evidence type="ECO:0000256" key="1">
    <source>
        <dbReference type="ARBA" id="ARBA00006974"/>
    </source>
</evidence>
<evidence type="ECO:0000313" key="5">
    <source>
        <dbReference type="EMBL" id="KAK9004707.1"/>
    </source>
</evidence>
<accession>A0ABR2QVL0</accession>
<dbReference type="Pfam" id="PF02519">
    <property type="entry name" value="Auxin_inducible"/>
    <property type="match status" value="1"/>
</dbReference>
<evidence type="ECO:0000256" key="3">
    <source>
        <dbReference type="ARBA" id="ARBA00022604"/>
    </source>
</evidence>
<dbReference type="EMBL" id="JBBPBN010000030">
    <property type="protein sequence ID" value="KAK9004707.1"/>
    <property type="molecule type" value="Genomic_DNA"/>
</dbReference>
<dbReference type="InterPro" id="IPR003676">
    <property type="entry name" value="SAUR_fam"/>
</dbReference>
<gene>
    <name evidence="5" type="ORF">V6N11_042165</name>
</gene>
<name>A0ABR2QVL0_9ROSI</name>
<comment type="similarity">
    <text evidence="1">Belongs to the ARG7 family.</text>
</comment>
<evidence type="ECO:0000313" key="6">
    <source>
        <dbReference type="Proteomes" id="UP001396334"/>
    </source>
</evidence>
<proteinExistence type="inferred from homology"/>
<dbReference type="Proteomes" id="UP001396334">
    <property type="component" value="Unassembled WGS sequence"/>
</dbReference>
<keyword evidence="3" id="KW-0341">Growth regulation</keyword>